<dbReference type="AlphaFoldDB" id="H6MRB5"/>
<evidence type="ECO:0000313" key="2">
    <source>
        <dbReference type="EMBL" id="AFA71260.1"/>
    </source>
</evidence>
<dbReference type="InterPro" id="IPR004919">
    <property type="entry name" value="GmrSD_N"/>
</dbReference>
<dbReference type="PANTHER" id="PTHR37292:SF2">
    <property type="entry name" value="DUF262 DOMAIN-CONTAINING PROTEIN"/>
    <property type="match status" value="1"/>
</dbReference>
<keyword evidence="3" id="KW-1185">Reference proteome</keyword>
<sequence length="607" mass="67969">MPYLPATTIAETLRKIQVKSLILPAIQREYVWKPGQVASLFDSVMRGYPIGGFLSWSVHPDTASSFRFYDFLREYNEFNQRHNPEIDVPPTGLVTAVLDGQQRLTSLNIGLRGTYAWKKRYGWSQYIENYPARTLHLNLRDDAEPNSAGLKYDFRFLSDEQVANMAEMEANSWLPVPLVFNANKINPLLVELSKRGIGNDPNAMERATDLWERVHSEQSVHFYEERDQDVERVLDIFIRVNSAGTVLSYSDLLLSIATAQWTDRDARKEIHGLVDDLNATGAGFRFSKDLILKSGLVLSGINDIAFQVKNFTKENMKLLDKNWDDISASLRVTAGLLSDFGLSGATVTANSVVIPVAMYVHQRGLTQAYRETVAESDDRALVKEWVLRSLVIPGIWGAGLDQLLRSLRSVIQEYGGSKFPSAELEKTMATRGKSLTATPEMIDSLLDLEYKDSITFALLAILFPHVNTRNVHHVDHVFPISKLSRRLLLEEGIDVQGVEEIIAAANRISNLQLLEGNQNLAKSAKLPAIWVTEAFTESAALGAYMDRNSLPELPVELADFLRFYNERRAILRQRLTIVLSPSEATAGVAETQVLPISESVEGSVSEL</sequence>
<dbReference type="STRING" id="1112204.GPOL_c01870"/>
<feature type="domain" description="GmrSD restriction endonucleases N-terminal" evidence="1">
    <location>
        <begin position="13"/>
        <end position="255"/>
    </location>
</feature>
<organism evidence="2 3">
    <name type="scientific">Gordonia polyisoprenivorans (strain DSM 44266 / VH2)</name>
    <dbReference type="NCBI Taxonomy" id="1112204"/>
    <lineage>
        <taxon>Bacteria</taxon>
        <taxon>Bacillati</taxon>
        <taxon>Actinomycetota</taxon>
        <taxon>Actinomycetes</taxon>
        <taxon>Mycobacteriales</taxon>
        <taxon>Gordoniaceae</taxon>
        <taxon>Gordonia</taxon>
    </lineage>
</organism>
<dbReference type="EMBL" id="CP003119">
    <property type="protein sequence ID" value="AFA71260.1"/>
    <property type="molecule type" value="Genomic_DNA"/>
</dbReference>
<accession>H6MRB5</accession>
<name>H6MRB5_GORPV</name>
<dbReference type="PANTHER" id="PTHR37292">
    <property type="entry name" value="VNG6097C"/>
    <property type="match status" value="1"/>
</dbReference>
<evidence type="ECO:0000313" key="3">
    <source>
        <dbReference type="Proteomes" id="UP000009154"/>
    </source>
</evidence>
<dbReference type="Proteomes" id="UP000009154">
    <property type="component" value="Chromosome"/>
</dbReference>
<reference evidence="2 3" key="1">
    <citation type="journal article" date="2012" name="Appl. Environ. Microbiol.">
        <title>Involvement of two latex-clearing proteins during rubber degradation and insights into the subsequent degradation pathway revealed by the genome sequence of Gordonia polyisoprenivorans strain VH2.</title>
        <authorList>
            <person name="Hiessl S."/>
            <person name="Schuldes J."/>
            <person name="Thurmer A."/>
            <person name="Halbsguth T."/>
            <person name="Broker D."/>
            <person name="Angelov A."/>
            <person name="Liebl W."/>
            <person name="Daniel R."/>
            <person name="Steinbuchel A."/>
        </authorList>
    </citation>
    <scope>NUCLEOTIDE SEQUENCE [LARGE SCALE GENOMIC DNA]</scope>
    <source>
        <strain evidence="3">DSM 44266 / VH2</strain>
    </source>
</reference>
<dbReference type="RefSeq" id="WP_014358302.1">
    <property type="nucleotide sequence ID" value="NC_016906.1"/>
</dbReference>
<evidence type="ECO:0000259" key="1">
    <source>
        <dbReference type="Pfam" id="PF03235"/>
    </source>
</evidence>
<dbReference type="KEGG" id="gpo:GPOL_c01870"/>
<protein>
    <recommendedName>
        <fullName evidence="1">GmrSD restriction endonucleases N-terminal domain-containing protein</fullName>
    </recommendedName>
</protein>
<proteinExistence type="predicted"/>
<dbReference type="HOGENOM" id="CLU_034828_2_0_11"/>
<dbReference type="eggNOG" id="COG1479">
    <property type="taxonomic scope" value="Bacteria"/>
</dbReference>
<dbReference type="Pfam" id="PF03235">
    <property type="entry name" value="GmrSD_N"/>
    <property type="match status" value="1"/>
</dbReference>
<dbReference type="GeneID" id="90157293"/>
<gene>
    <name evidence="2" type="ordered locus">GPOL_c01870</name>
</gene>